<comment type="caution">
    <text evidence="1">The sequence shown here is derived from an EMBL/GenBank/DDBJ whole genome shotgun (WGS) entry which is preliminary data.</text>
</comment>
<dbReference type="Proteomes" id="UP000539787">
    <property type="component" value="Unassembled WGS sequence"/>
</dbReference>
<dbReference type="RefSeq" id="WP_168316854.1">
    <property type="nucleotide sequence ID" value="NZ_JABFCQ010000001.1"/>
</dbReference>
<evidence type="ECO:0000313" key="1">
    <source>
        <dbReference type="EMBL" id="MBA5802128.1"/>
    </source>
</evidence>
<organism evidence="1 2">
    <name type="scientific">Rhizobium changzhiense</name>
    <dbReference type="NCBI Taxonomy" id="2692317"/>
    <lineage>
        <taxon>Bacteria</taxon>
        <taxon>Pseudomonadati</taxon>
        <taxon>Pseudomonadota</taxon>
        <taxon>Alphaproteobacteria</taxon>
        <taxon>Hyphomicrobiales</taxon>
        <taxon>Rhizobiaceae</taxon>
        <taxon>Rhizobium/Agrobacterium group</taxon>
        <taxon>Rhizobium</taxon>
    </lineage>
</organism>
<name>A0ABR6A6E7_9HYPH</name>
<protein>
    <submittedName>
        <fullName evidence="1">Uncharacterized protein</fullName>
    </submittedName>
</protein>
<dbReference type="EMBL" id="JACGBJ010000005">
    <property type="protein sequence ID" value="MBA5802128.1"/>
    <property type="molecule type" value="Genomic_DNA"/>
</dbReference>
<sequence>MRWAAFQWPGIMFVGCSPTWLKLAATVRKRTADNPDGGMSVHLLDIAIIEAEEVSGGALGSK</sequence>
<proteinExistence type="predicted"/>
<evidence type="ECO:0000313" key="2">
    <source>
        <dbReference type="Proteomes" id="UP000539787"/>
    </source>
</evidence>
<dbReference type="PROSITE" id="PS51257">
    <property type="entry name" value="PROKAR_LIPOPROTEIN"/>
    <property type="match status" value="1"/>
</dbReference>
<keyword evidence="2" id="KW-1185">Reference proteome</keyword>
<gene>
    <name evidence="1" type="ORF">HX902_10795</name>
</gene>
<accession>A0ABR6A6E7</accession>
<reference evidence="1 2" key="1">
    <citation type="submission" date="2020-07" db="EMBL/GenBank/DDBJ databases">
        <authorList>
            <person name="Sun Q."/>
        </authorList>
    </citation>
    <scope>NUCLEOTIDE SEQUENCE [LARGE SCALE GENOMIC DNA]</scope>
    <source>
        <strain evidence="1 2">WYCCWR 11317</strain>
    </source>
</reference>